<dbReference type="PANTHER" id="PTHR43124:SF3">
    <property type="entry name" value="CHLORAMPHENICOL EFFLUX PUMP RV0191"/>
    <property type="match status" value="1"/>
</dbReference>
<feature type="transmembrane region" description="Helical" evidence="6">
    <location>
        <begin position="166"/>
        <end position="185"/>
    </location>
</feature>
<feature type="transmembrane region" description="Helical" evidence="6">
    <location>
        <begin position="142"/>
        <end position="160"/>
    </location>
</feature>
<proteinExistence type="predicted"/>
<comment type="subcellular location">
    <subcellularLocation>
        <location evidence="1">Cell membrane</location>
        <topology evidence="1">Multi-pass membrane protein</topology>
    </subcellularLocation>
</comment>
<feature type="transmembrane region" description="Helical" evidence="6">
    <location>
        <begin position="74"/>
        <end position="94"/>
    </location>
</feature>
<evidence type="ECO:0000256" key="6">
    <source>
        <dbReference type="SAM" id="Phobius"/>
    </source>
</evidence>
<gene>
    <name evidence="8" type="ORF">DO97_07225</name>
</gene>
<dbReference type="Gene3D" id="1.20.1250.20">
    <property type="entry name" value="MFS general substrate transporter like domains"/>
    <property type="match status" value="1"/>
</dbReference>
<reference evidence="8 9" key="1">
    <citation type="journal article" date="2014" name="Mol. Ecol.">
        <title>Evolution of Synechococcus.</title>
        <authorList>
            <person name="Dvorak P."/>
            <person name="Casamatta D."/>
            <person name="Hasler P."/>
            <person name="Poulickova A."/>
            <person name="Ondrej V."/>
            <person name="Sanges R."/>
        </authorList>
    </citation>
    <scope>NUCLEOTIDE SEQUENCE [LARGE SCALE GENOMIC DNA]</scope>
    <source>
        <strain evidence="8 9">CAUP A 1101</strain>
    </source>
</reference>
<accession>A0A098TJZ9</accession>
<feature type="transmembrane region" description="Helical" evidence="6">
    <location>
        <begin position="283"/>
        <end position="316"/>
    </location>
</feature>
<evidence type="ECO:0000256" key="1">
    <source>
        <dbReference type="ARBA" id="ARBA00004651"/>
    </source>
</evidence>
<dbReference type="Pfam" id="PF07690">
    <property type="entry name" value="MFS_1"/>
    <property type="match status" value="1"/>
</dbReference>
<feature type="transmembrane region" description="Helical" evidence="6">
    <location>
        <begin position="45"/>
        <end position="67"/>
    </location>
</feature>
<feature type="transmembrane region" description="Helical" evidence="6">
    <location>
        <begin position="250"/>
        <end position="271"/>
    </location>
</feature>
<dbReference type="RefSeq" id="WP_036533314.1">
    <property type="nucleotide sequence ID" value="NZ_JJML01000022.1"/>
</dbReference>
<dbReference type="InterPro" id="IPR020846">
    <property type="entry name" value="MFS_dom"/>
</dbReference>
<dbReference type="STRING" id="1497020.DO97_07225"/>
<evidence type="ECO:0000313" key="8">
    <source>
        <dbReference type="EMBL" id="KGF72629.1"/>
    </source>
</evidence>
<dbReference type="InterPro" id="IPR036259">
    <property type="entry name" value="MFS_trans_sf"/>
</dbReference>
<feature type="transmembrane region" description="Helical" evidence="6">
    <location>
        <begin position="197"/>
        <end position="230"/>
    </location>
</feature>
<dbReference type="GO" id="GO:0022857">
    <property type="term" value="F:transmembrane transporter activity"/>
    <property type="evidence" value="ECO:0007669"/>
    <property type="project" value="InterPro"/>
</dbReference>
<keyword evidence="9" id="KW-1185">Reference proteome</keyword>
<dbReference type="InterPro" id="IPR050189">
    <property type="entry name" value="MFS_Efflux_Transporters"/>
</dbReference>
<feature type="transmembrane region" description="Helical" evidence="6">
    <location>
        <begin position="100"/>
        <end position="121"/>
    </location>
</feature>
<dbReference type="EMBL" id="JJML01000022">
    <property type="protein sequence ID" value="KGF72629.1"/>
    <property type="molecule type" value="Genomic_DNA"/>
</dbReference>
<keyword evidence="3 6" id="KW-0812">Transmembrane</keyword>
<dbReference type="AlphaFoldDB" id="A0A098TJZ9"/>
<evidence type="ECO:0000256" key="5">
    <source>
        <dbReference type="ARBA" id="ARBA00023136"/>
    </source>
</evidence>
<dbReference type="GO" id="GO:0005886">
    <property type="term" value="C:plasma membrane"/>
    <property type="evidence" value="ECO:0007669"/>
    <property type="project" value="UniProtKB-SubCell"/>
</dbReference>
<feature type="domain" description="Major facilitator superfamily (MFS) profile" evidence="7">
    <location>
        <begin position="8"/>
        <end position="320"/>
    </location>
</feature>
<keyword evidence="4 6" id="KW-1133">Transmembrane helix</keyword>
<protein>
    <recommendedName>
        <fullName evidence="7">Major facilitator superfamily (MFS) profile domain-containing protein</fullName>
    </recommendedName>
</protein>
<evidence type="ECO:0000256" key="2">
    <source>
        <dbReference type="ARBA" id="ARBA00022475"/>
    </source>
</evidence>
<evidence type="ECO:0000259" key="7">
    <source>
        <dbReference type="PROSITE" id="PS50850"/>
    </source>
</evidence>
<comment type="caution">
    <text evidence="8">The sequence shown here is derived from an EMBL/GenBank/DDBJ whole genome shotgun (WGS) entry which is preliminary data.</text>
</comment>
<organism evidence="8 9">
    <name type="scientific">Neosynechococcus sphagnicola sy1</name>
    <dbReference type="NCBI Taxonomy" id="1497020"/>
    <lineage>
        <taxon>Bacteria</taxon>
        <taxon>Bacillati</taxon>
        <taxon>Cyanobacteriota</taxon>
        <taxon>Cyanophyceae</taxon>
        <taxon>Neosynechococcales</taxon>
        <taxon>Neosynechococcaceae</taxon>
        <taxon>Neosynechococcus</taxon>
    </lineage>
</organism>
<name>A0A098TJZ9_9CYAN</name>
<dbReference type="PROSITE" id="PS50850">
    <property type="entry name" value="MFS"/>
    <property type="match status" value="1"/>
</dbReference>
<evidence type="ECO:0000313" key="9">
    <source>
        <dbReference type="Proteomes" id="UP000030170"/>
    </source>
</evidence>
<dbReference type="PANTHER" id="PTHR43124">
    <property type="entry name" value="PURINE EFFLUX PUMP PBUE"/>
    <property type="match status" value="1"/>
</dbReference>
<dbReference type="OrthoDB" id="551457at2"/>
<sequence>MSKINRHFGWAASETFFVVSILIAVLFALLSESIAAELHLDTAQLGLLSGAFFITYAISQLLFGILLDYLPPRLLLAATATVAAVGAFLFSVSTGMTGALIGRILLGVGLSSTFVGMMYLVGRTYPDNFAFMSSLGQSLANVTGAVLAIVCGLFPLLGSFRLPFQIMGVLLGISAILLLTFVGKTSQATSAESPPKISLWAALAIAVGNLQFWAALVYYTGLFGTLLAFADLWNIQFQIDFFKHAAQQAGLMNAMIPLGVTVGSLLAGAWARKTGSFVFPARAFGFFSLFLFGVMLAISLSQGLATLMFFLLGFGLGGRF</sequence>
<keyword evidence="2" id="KW-1003">Cell membrane</keyword>
<dbReference type="SUPFAM" id="SSF103473">
    <property type="entry name" value="MFS general substrate transporter"/>
    <property type="match status" value="1"/>
</dbReference>
<dbReference type="Proteomes" id="UP000030170">
    <property type="component" value="Unassembled WGS sequence"/>
</dbReference>
<dbReference type="InterPro" id="IPR011701">
    <property type="entry name" value="MFS"/>
</dbReference>
<keyword evidence="5 6" id="KW-0472">Membrane</keyword>
<evidence type="ECO:0000256" key="3">
    <source>
        <dbReference type="ARBA" id="ARBA00022692"/>
    </source>
</evidence>
<evidence type="ECO:0000256" key="4">
    <source>
        <dbReference type="ARBA" id="ARBA00022989"/>
    </source>
</evidence>